<dbReference type="AlphaFoldDB" id="A0A2P2QI34"/>
<accession>A0A2P2QI34</accession>
<name>A0A2P2QI34_RHIMU</name>
<dbReference type="EMBL" id="GGEC01086165">
    <property type="protein sequence ID" value="MBX66649.1"/>
    <property type="molecule type" value="Transcribed_RNA"/>
</dbReference>
<organism evidence="1">
    <name type="scientific">Rhizophora mucronata</name>
    <name type="common">Asiatic mangrove</name>
    <dbReference type="NCBI Taxonomy" id="61149"/>
    <lineage>
        <taxon>Eukaryota</taxon>
        <taxon>Viridiplantae</taxon>
        <taxon>Streptophyta</taxon>
        <taxon>Embryophyta</taxon>
        <taxon>Tracheophyta</taxon>
        <taxon>Spermatophyta</taxon>
        <taxon>Magnoliopsida</taxon>
        <taxon>eudicotyledons</taxon>
        <taxon>Gunneridae</taxon>
        <taxon>Pentapetalae</taxon>
        <taxon>rosids</taxon>
        <taxon>fabids</taxon>
        <taxon>Malpighiales</taxon>
        <taxon>Rhizophoraceae</taxon>
        <taxon>Rhizophora</taxon>
    </lineage>
</organism>
<sequence>MHKLIVHYMGSHIIESLSLDSALHM</sequence>
<reference evidence="1" key="1">
    <citation type="submission" date="2018-02" db="EMBL/GenBank/DDBJ databases">
        <title>Rhizophora mucronata_Transcriptome.</title>
        <authorList>
            <person name="Meera S.P."/>
            <person name="Sreeshan A."/>
            <person name="Augustine A."/>
        </authorList>
    </citation>
    <scope>NUCLEOTIDE SEQUENCE</scope>
    <source>
        <tissue evidence="1">Leaf</tissue>
    </source>
</reference>
<evidence type="ECO:0000313" key="1">
    <source>
        <dbReference type="EMBL" id="MBX66649.1"/>
    </source>
</evidence>
<protein>
    <submittedName>
        <fullName evidence="1">Uncharacterized protein</fullName>
    </submittedName>
</protein>
<proteinExistence type="predicted"/>